<organism evidence="4 5">
    <name type="scientific">Coptis chinensis</name>
    <dbReference type="NCBI Taxonomy" id="261450"/>
    <lineage>
        <taxon>Eukaryota</taxon>
        <taxon>Viridiplantae</taxon>
        <taxon>Streptophyta</taxon>
        <taxon>Embryophyta</taxon>
        <taxon>Tracheophyta</taxon>
        <taxon>Spermatophyta</taxon>
        <taxon>Magnoliopsida</taxon>
        <taxon>Ranunculales</taxon>
        <taxon>Ranunculaceae</taxon>
        <taxon>Coptidoideae</taxon>
        <taxon>Coptis</taxon>
    </lineage>
</organism>
<evidence type="ECO:0000256" key="1">
    <source>
        <dbReference type="ARBA" id="ARBA00022741"/>
    </source>
</evidence>
<dbReference type="AlphaFoldDB" id="A0A835M7V7"/>
<dbReference type="Proteomes" id="UP000631114">
    <property type="component" value="Unassembled WGS sequence"/>
</dbReference>
<feature type="compositionally biased region" description="Polar residues" evidence="3">
    <location>
        <begin position="83"/>
        <end position="93"/>
    </location>
</feature>
<dbReference type="GO" id="GO:0007166">
    <property type="term" value="P:cell surface receptor signaling pathway"/>
    <property type="evidence" value="ECO:0007669"/>
    <property type="project" value="InterPro"/>
</dbReference>
<evidence type="ECO:0000313" key="4">
    <source>
        <dbReference type="EMBL" id="KAF9613931.1"/>
    </source>
</evidence>
<dbReference type="GO" id="GO:0005886">
    <property type="term" value="C:plasma membrane"/>
    <property type="evidence" value="ECO:0007669"/>
    <property type="project" value="TreeGrafter"/>
</dbReference>
<keyword evidence="5" id="KW-1185">Reference proteome</keyword>
<dbReference type="InterPro" id="IPR045274">
    <property type="entry name" value="WAK-like"/>
</dbReference>
<proteinExistence type="predicted"/>
<name>A0A835M7V7_9MAGN</name>
<dbReference type="EMBL" id="JADFTS010000003">
    <property type="protein sequence ID" value="KAF9613931.1"/>
    <property type="molecule type" value="Genomic_DNA"/>
</dbReference>
<evidence type="ECO:0000256" key="2">
    <source>
        <dbReference type="ARBA" id="ARBA00022840"/>
    </source>
</evidence>
<feature type="region of interest" description="Disordered" evidence="3">
    <location>
        <begin position="82"/>
        <end position="113"/>
    </location>
</feature>
<dbReference type="GO" id="GO:0005524">
    <property type="term" value="F:ATP binding"/>
    <property type="evidence" value="ECO:0007669"/>
    <property type="project" value="UniProtKB-KW"/>
</dbReference>
<accession>A0A835M7V7</accession>
<keyword evidence="2" id="KW-0067">ATP-binding</keyword>
<dbReference type="Gene3D" id="1.10.510.10">
    <property type="entry name" value="Transferase(Phosphotransferase) domain 1"/>
    <property type="match status" value="1"/>
</dbReference>
<gene>
    <name evidence="4" type="ORF">IFM89_013178</name>
</gene>
<reference evidence="4 5" key="1">
    <citation type="submission" date="2020-10" db="EMBL/GenBank/DDBJ databases">
        <title>The Coptis chinensis genome and diversification of protoberbering-type alkaloids.</title>
        <authorList>
            <person name="Wang B."/>
            <person name="Shu S."/>
            <person name="Song C."/>
            <person name="Liu Y."/>
        </authorList>
    </citation>
    <scope>NUCLEOTIDE SEQUENCE [LARGE SCALE GENOMIC DNA]</scope>
    <source>
        <strain evidence="4">HL-2020</strain>
        <tissue evidence="4">Leaf</tissue>
    </source>
</reference>
<dbReference type="GO" id="GO:0004674">
    <property type="term" value="F:protein serine/threonine kinase activity"/>
    <property type="evidence" value="ECO:0007669"/>
    <property type="project" value="TreeGrafter"/>
</dbReference>
<evidence type="ECO:0000256" key="3">
    <source>
        <dbReference type="SAM" id="MobiDB-lite"/>
    </source>
</evidence>
<comment type="caution">
    <text evidence="4">The sequence shown here is derived from an EMBL/GenBank/DDBJ whole genome shotgun (WGS) entry which is preliminary data.</text>
</comment>
<protein>
    <submittedName>
        <fullName evidence="4">Uncharacterized protein</fullName>
    </submittedName>
</protein>
<dbReference type="PANTHER" id="PTHR27005:SF283">
    <property type="entry name" value="OS02G0633066 PROTEIN"/>
    <property type="match status" value="1"/>
</dbReference>
<dbReference type="OrthoDB" id="4062651at2759"/>
<dbReference type="PANTHER" id="PTHR27005">
    <property type="entry name" value="WALL-ASSOCIATED RECEPTOR KINASE-LIKE 21"/>
    <property type="match status" value="1"/>
</dbReference>
<evidence type="ECO:0000313" key="5">
    <source>
        <dbReference type="Proteomes" id="UP000631114"/>
    </source>
</evidence>
<sequence length="113" mass="12829">MDECLCSQEKRNLATYFVVLMNESRLLQILEAGKLNERKMEQVHGVAELAKRCLNLKSEQRPSMKEVAAELERLRGFERHQLVQKSSEKNMSVASEGVDAYDSPPAYDSHGDS</sequence>
<keyword evidence="1" id="KW-0547">Nucleotide-binding</keyword>